<name>A0ABD2XVP4_9GENT</name>
<evidence type="ECO:0000256" key="3">
    <source>
        <dbReference type="ARBA" id="ARBA00022833"/>
    </source>
</evidence>
<evidence type="ECO:0000313" key="7">
    <source>
        <dbReference type="Proteomes" id="UP001630127"/>
    </source>
</evidence>
<feature type="domain" description="Phorbol-ester/DAG-type" evidence="5">
    <location>
        <begin position="254"/>
        <end position="314"/>
    </location>
</feature>
<dbReference type="EMBL" id="JBJUIK010000017">
    <property type="protein sequence ID" value="KAL3497553.1"/>
    <property type="molecule type" value="Genomic_DNA"/>
</dbReference>
<organism evidence="6 7">
    <name type="scientific">Cinchona calisaya</name>
    <dbReference type="NCBI Taxonomy" id="153742"/>
    <lineage>
        <taxon>Eukaryota</taxon>
        <taxon>Viridiplantae</taxon>
        <taxon>Streptophyta</taxon>
        <taxon>Embryophyta</taxon>
        <taxon>Tracheophyta</taxon>
        <taxon>Spermatophyta</taxon>
        <taxon>Magnoliopsida</taxon>
        <taxon>eudicotyledons</taxon>
        <taxon>Gunneridae</taxon>
        <taxon>Pentapetalae</taxon>
        <taxon>asterids</taxon>
        <taxon>lamiids</taxon>
        <taxon>Gentianales</taxon>
        <taxon>Rubiaceae</taxon>
        <taxon>Cinchonoideae</taxon>
        <taxon>Cinchoneae</taxon>
        <taxon>Cinchona</taxon>
    </lineage>
</organism>
<feature type="coiled-coil region" evidence="4">
    <location>
        <begin position="692"/>
        <end position="726"/>
    </location>
</feature>
<dbReference type="Pfam" id="PF03107">
    <property type="entry name" value="C1_2"/>
    <property type="match status" value="2"/>
</dbReference>
<evidence type="ECO:0000256" key="2">
    <source>
        <dbReference type="ARBA" id="ARBA00022737"/>
    </source>
</evidence>
<keyword evidence="7" id="KW-1185">Reference proteome</keyword>
<keyword evidence="2" id="KW-0677">Repeat</keyword>
<comment type="caution">
    <text evidence="6">The sequence shown here is derived from an EMBL/GenBank/DDBJ whole genome shotgun (WGS) entry which is preliminary data.</text>
</comment>
<protein>
    <recommendedName>
        <fullName evidence="5">Phorbol-ester/DAG-type domain-containing protein</fullName>
    </recommendedName>
</protein>
<dbReference type="PROSITE" id="PS50081">
    <property type="entry name" value="ZF_DAG_PE_2"/>
    <property type="match status" value="1"/>
</dbReference>
<dbReference type="PANTHER" id="PTHR46288">
    <property type="entry name" value="PHORBOL-ESTER/DAG-TYPE DOMAIN-CONTAINING PROTEIN"/>
    <property type="match status" value="1"/>
</dbReference>
<dbReference type="Proteomes" id="UP001630127">
    <property type="component" value="Unassembled WGS sequence"/>
</dbReference>
<keyword evidence="4" id="KW-0175">Coiled coil</keyword>
<dbReference type="InterPro" id="IPR046349">
    <property type="entry name" value="C1-like_sf"/>
</dbReference>
<evidence type="ECO:0000313" key="6">
    <source>
        <dbReference type="EMBL" id="KAL3497553.1"/>
    </source>
</evidence>
<gene>
    <name evidence="6" type="ORF">ACH5RR_040285</name>
</gene>
<keyword evidence="3" id="KW-0862">Zinc</keyword>
<keyword evidence="1" id="KW-0479">Metal-binding</keyword>
<accession>A0ABD2XVP4</accession>
<evidence type="ECO:0000256" key="1">
    <source>
        <dbReference type="ARBA" id="ARBA00022723"/>
    </source>
</evidence>
<dbReference type="PANTHER" id="PTHR46288:SF85">
    <property type="entry name" value="DC1 DOMAIN-CONTAINING PROTEIN"/>
    <property type="match status" value="1"/>
</dbReference>
<dbReference type="GO" id="GO:0046872">
    <property type="term" value="F:metal ion binding"/>
    <property type="evidence" value="ECO:0007669"/>
    <property type="project" value="UniProtKB-KW"/>
</dbReference>
<evidence type="ECO:0000259" key="5">
    <source>
        <dbReference type="PROSITE" id="PS50081"/>
    </source>
</evidence>
<dbReference type="AlphaFoldDB" id="A0ABD2XVP4"/>
<dbReference type="InterPro" id="IPR004146">
    <property type="entry name" value="DC1"/>
</dbReference>
<proteinExistence type="predicted"/>
<sequence>MSTSKHQNPEFNLKHGKKITNLCYINDGLDSTGSSVTADAAEEDLDHHLLTLSNSDLAFFKEKPVRANKGEFVPVILDQIKVHKKLHLVEMYWFIGIEHLEIPDSGIYGCKKCRFFIHWLCSRLKQQLNHPFHPQHALSLYVYDDHNASSEKKLPPSCNACGITCSSHIYHCAECKFYLDDSCIKIMCQLNNALPPKSNHPHPLVRCSGPDKEECTFSCSLCGKEISENTIFCVCFECKKIMDISCSHLPQQIRHPFHIEHTLDYSTEVYAQKDFKCNACSWSKKEFYMHSSFICSQCDFRLHESCASLIPVSSNTSPDKELQYQPLITQYHDHPLIECYSQDRYHGLTCSGCNLYVKGSIFVCLKCNILLDKYCTELLPQIRHPFHPTHPLSLFQNIKKKQHFECRGCKETTYFFTYVCWKCNFHLHPRCAMIRAPRLIKSAVHQHPLAFLKTKLIEVLLCNTCRGPCENNFFQCLECKFGLHLECHPELPKVIKHSCHCDPLTLAYSRIQEIPDDDIDHMEFYCYACEEIRDPDDPTYYCKDCPFVAHLHCVMSEIVYHIETKPVNANMELSKSGEYIEEFQDKIQTNSTEVPNDEKAKERVIAIDEEIIKENIVAQDEDIISRKKFAKLDEETAKEKFSPINEDNINKKVTASQKEIVEEKIAAEDTLMKKVPGSHQKIVVENVTKQDKDAIKNEIAAIDEEIAAIQTKIKELKERRNQFLHLDGSIHKRIKHFIRKLLHFDI</sequence>
<dbReference type="SUPFAM" id="SSF57889">
    <property type="entry name" value="Cysteine-rich domain"/>
    <property type="match status" value="4"/>
</dbReference>
<evidence type="ECO:0000256" key="4">
    <source>
        <dbReference type="SAM" id="Coils"/>
    </source>
</evidence>
<dbReference type="InterPro" id="IPR002219">
    <property type="entry name" value="PKC_DAG/PE"/>
</dbReference>
<reference evidence="6 7" key="1">
    <citation type="submission" date="2024-11" db="EMBL/GenBank/DDBJ databases">
        <title>A near-complete genome assembly of Cinchona calisaya.</title>
        <authorList>
            <person name="Lian D.C."/>
            <person name="Zhao X.W."/>
            <person name="Wei L."/>
        </authorList>
    </citation>
    <scope>NUCLEOTIDE SEQUENCE [LARGE SCALE GENOMIC DNA]</scope>
    <source>
        <tissue evidence="6">Nenye</tissue>
    </source>
</reference>